<gene>
    <name evidence="1" type="ORF">SAMN04488047_13519</name>
</gene>
<dbReference type="Proteomes" id="UP000199356">
    <property type="component" value="Unassembled WGS sequence"/>
</dbReference>
<keyword evidence="2" id="KW-1185">Reference proteome</keyword>
<protein>
    <submittedName>
        <fullName evidence="1">Uncharacterized protein</fullName>
    </submittedName>
</protein>
<dbReference type="EMBL" id="FOXA01000035">
    <property type="protein sequence ID" value="SFQ10559.1"/>
    <property type="molecule type" value="Genomic_DNA"/>
</dbReference>
<dbReference type="RefSeq" id="WP_093425392.1">
    <property type="nucleotide sequence ID" value="NZ_FOXA01000035.1"/>
</dbReference>
<proteinExistence type="predicted"/>
<dbReference type="STRING" id="441119.SAMN04488047_13519"/>
<sequence>MSRQTAPLTIDDYALSAVVSGRSLAATWRAEGPDLPGPSRWLAETLARLEAGRVFEQQDESMLDRMRDAVREALNDHRPGFGDSVFAGVEPDLFVVSPEDREREKLRELADDLMTFRGYRRAVLNRVTAERELRKLL</sequence>
<accession>A0A1I5VSU0</accession>
<organism evidence="1 2">
    <name type="scientific">Tranquillimonas alkanivorans</name>
    <dbReference type="NCBI Taxonomy" id="441119"/>
    <lineage>
        <taxon>Bacteria</taxon>
        <taxon>Pseudomonadati</taxon>
        <taxon>Pseudomonadota</taxon>
        <taxon>Alphaproteobacteria</taxon>
        <taxon>Rhodobacterales</taxon>
        <taxon>Roseobacteraceae</taxon>
        <taxon>Tranquillimonas</taxon>
    </lineage>
</organism>
<evidence type="ECO:0000313" key="1">
    <source>
        <dbReference type="EMBL" id="SFQ10559.1"/>
    </source>
</evidence>
<dbReference type="OrthoDB" id="7853964at2"/>
<dbReference type="AlphaFoldDB" id="A0A1I5VSU0"/>
<name>A0A1I5VSU0_9RHOB</name>
<reference evidence="1 2" key="1">
    <citation type="submission" date="2016-10" db="EMBL/GenBank/DDBJ databases">
        <authorList>
            <person name="de Groot N.N."/>
        </authorList>
    </citation>
    <scope>NUCLEOTIDE SEQUENCE [LARGE SCALE GENOMIC DNA]</scope>
    <source>
        <strain evidence="1 2">DSM 19547</strain>
    </source>
</reference>
<evidence type="ECO:0000313" key="2">
    <source>
        <dbReference type="Proteomes" id="UP000199356"/>
    </source>
</evidence>